<reference evidence="8" key="1">
    <citation type="submission" date="2020-12" db="UniProtKB">
        <authorList>
            <consortium name="WormBaseParasite"/>
        </authorList>
    </citation>
    <scope>IDENTIFICATION</scope>
    <source>
        <strain evidence="8">MHco3</strain>
    </source>
</reference>
<accession>A0A7I4YPV4</accession>
<keyword evidence="4 5" id="KW-0472">Membrane</keyword>
<dbReference type="AlphaFoldDB" id="A0A7I4YPV4"/>
<dbReference type="GO" id="GO:0016020">
    <property type="term" value="C:membrane"/>
    <property type="evidence" value="ECO:0007669"/>
    <property type="project" value="UniProtKB-SubCell"/>
</dbReference>
<keyword evidence="7" id="KW-1185">Reference proteome</keyword>
<sequence length="279" mass="31940">NILSVPHQVFFIVLPTVSLIGNLAIVYVTVRSRLLRNPCHILIALVSLGEFLHMLEQYFMVVSYNLFENHQMRQDLCGHWQMLPMMGLYFTSTLLLNIAVDRLISTQDFYTSLIKTHYTLYLSVHIALGLIVTVSLGAVAYSGTSSDLYVLCTVMAPLFNRNSTPVLLTMCAIHTLILVCYVVLFILLRKKRLSQENSKQIFRSVAIISLTMDFNKLNILMFAGILVNLICATNFFVYYSISKVYRREFDEHLMIGLFKNALSSKYNSSTHVWARARWS</sequence>
<dbReference type="Proteomes" id="UP000025227">
    <property type="component" value="Unplaced"/>
</dbReference>
<evidence type="ECO:0000256" key="4">
    <source>
        <dbReference type="ARBA" id="ARBA00023136"/>
    </source>
</evidence>
<dbReference type="PROSITE" id="PS50262">
    <property type="entry name" value="G_PROTEIN_RECEP_F1_2"/>
    <property type="match status" value="1"/>
</dbReference>
<dbReference type="CDD" id="cd00637">
    <property type="entry name" value="7tm_classA_rhodopsin-like"/>
    <property type="match status" value="1"/>
</dbReference>
<protein>
    <submittedName>
        <fullName evidence="8">G_PROTEIN_RECEP_F1_2 domain-containing protein</fullName>
    </submittedName>
</protein>
<dbReference type="Pfam" id="PF10320">
    <property type="entry name" value="7TM_GPCR_Srsx"/>
    <property type="match status" value="1"/>
</dbReference>
<dbReference type="InterPro" id="IPR000276">
    <property type="entry name" value="GPCR_Rhodpsn"/>
</dbReference>
<dbReference type="OrthoDB" id="5822346at2759"/>
<evidence type="ECO:0000259" key="6">
    <source>
        <dbReference type="PROSITE" id="PS50262"/>
    </source>
</evidence>
<dbReference type="SUPFAM" id="SSF81321">
    <property type="entry name" value="Family A G protein-coupled receptor-like"/>
    <property type="match status" value="1"/>
</dbReference>
<feature type="domain" description="G-protein coupled receptors family 1 profile" evidence="6">
    <location>
        <begin position="21"/>
        <end position="212"/>
    </location>
</feature>
<evidence type="ECO:0000256" key="3">
    <source>
        <dbReference type="ARBA" id="ARBA00022989"/>
    </source>
</evidence>
<dbReference type="InterPro" id="IPR017452">
    <property type="entry name" value="GPCR_Rhodpsn_7TM"/>
</dbReference>
<evidence type="ECO:0000313" key="7">
    <source>
        <dbReference type="Proteomes" id="UP000025227"/>
    </source>
</evidence>
<name>A0A7I4YPV4_HAECO</name>
<feature type="transmembrane region" description="Helical" evidence="5">
    <location>
        <begin position="120"/>
        <end position="141"/>
    </location>
</feature>
<dbReference type="SMART" id="SM01381">
    <property type="entry name" value="7TM_GPCR_Srsx"/>
    <property type="match status" value="1"/>
</dbReference>
<feature type="transmembrane region" description="Helical" evidence="5">
    <location>
        <begin position="219"/>
        <end position="241"/>
    </location>
</feature>
<evidence type="ECO:0000256" key="5">
    <source>
        <dbReference type="SAM" id="Phobius"/>
    </source>
</evidence>
<keyword evidence="2 5" id="KW-0812">Transmembrane</keyword>
<keyword evidence="3 5" id="KW-1133">Transmembrane helix</keyword>
<dbReference type="GO" id="GO:0004930">
    <property type="term" value="F:G protein-coupled receptor activity"/>
    <property type="evidence" value="ECO:0007669"/>
    <property type="project" value="InterPro"/>
</dbReference>
<dbReference type="InterPro" id="IPR019424">
    <property type="entry name" value="7TM_GPCR_Srsx"/>
</dbReference>
<dbReference type="PANTHER" id="PTHR23360">
    <property type="entry name" value="G-PROTEIN COUPLED RECEPTORS FAMILY 1 PROFILE DOMAIN-CONTAINING PROTEIN-RELATED"/>
    <property type="match status" value="1"/>
</dbReference>
<feature type="transmembrane region" description="Helical" evidence="5">
    <location>
        <begin position="12"/>
        <end position="30"/>
    </location>
</feature>
<evidence type="ECO:0000313" key="8">
    <source>
        <dbReference type="WBParaSite" id="HCON_00125230-00001"/>
    </source>
</evidence>
<evidence type="ECO:0000256" key="1">
    <source>
        <dbReference type="ARBA" id="ARBA00004370"/>
    </source>
</evidence>
<evidence type="ECO:0000256" key="2">
    <source>
        <dbReference type="ARBA" id="ARBA00022692"/>
    </source>
</evidence>
<dbReference type="Gene3D" id="1.20.1070.10">
    <property type="entry name" value="Rhodopsin 7-helix transmembrane proteins"/>
    <property type="match status" value="1"/>
</dbReference>
<organism evidence="7 8">
    <name type="scientific">Haemonchus contortus</name>
    <name type="common">Barber pole worm</name>
    <dbReference type="NCBI Taxonomy" id="6289"/>
    <lineage>
        <taxon>Eukaryota</taxon>
        <taxon>Metazoa</taxon>
        <taxon>Ecdysozoa</taxon>
        <taxon>Nematoda</taxon>
        <taxon>Chromadorea</taxon>
        <taxon>Rhabditida</taxon>
        <taxon>Rhabditina</taxon>
        <taxon>Rhabditomorpha</taxon>
        <taxon>Strongyloidea</taxon>
        <taxon>Trichostrongylidae</taxon>
        <taxon>Haemonchus</taxon>
    </lineage>
</organism>
<dbReference type="PANTHER" id="PTHR23360:SF5">
    <property type="entry name" value="G-PROTEIN COUPLED RECEPTORS FAMILY 1 PROFILE DOMAIN-CONTAINING PROTEIN"/>
    <property type="match status" value="1"/>
</dbReference>
<comment type="subcellular location">
    <subcellularLocation>
        <location evidence="1">Membrane</location>
    </subcellularLocation>
</comment>
<proteinExistence type="predicted"/>
<dbReference type="InterPro" id="IPR047130">
    <property type="entry name" value="7TM_GPCR_Srsx_nematod"/>
</dbReference>
<feature type="transmembrane region" description="Helical" evidence="5">
    <location>
        <begin position="80"/>
        <end position="100"/>
    </location>
</feature>
<feature type="transmembrane region" description="Helical" evidence="5">
    <location>
        <begin position="42"/>
        <end position="60"/>
    </location>
</feature>
<feature type="transmembrane region" description="Helical" evidence="5">
    <location>
        <begin position="166"/>
        <end position="188"/>
    </location>
</feature>
<dbReference type="WBParaSite" id="HCON_00125230-00001">
    <property type="protein sequence ID" value="HCON_00125230-00001"/>
    <property type="gene ID" value="HCON_00125230"/>
</dbReference>